<dbReference type="GO" id="GO:0005886">
    <property type="term" value="C:plasma membrane"/>
    <property type="evidence" value="ECO:0000318"/>
    <property type="project" value="GO_Central"/>
</dbReference>
<accession>Q5B7G1</accession>
<reference evidence="2" key="2">
    <citation type="journal article" date="2009" name="Fungal Genet. Biol.">
        <title>The 2008 update of the Aspergillus nidulans genome annotation: a community effort.</title>
        <authorList>
            <person name="Wortman J.R."/>
            <person name="Gilsenan J.M."/>
            <person name="Joardar V."/>
            <person name="Deegan J."/>
            <person name="Clutterbuck J."/>
            <person name="Andersen M.R."/>
            <person name="Archer D."/>
            <person name="Bencina M."/>
            <person name="Braus G."/>
            <person name="Coutinho P."/>
            <person name="von Dohren H."/>
            <person name="Doonan J."/>
            <person name="Driessen A.J."/>
            <person name="Durek P."/>
            <person name="Espeso E."/>
            <person name="Fekete E."/>
            <person name="Flipphi M."/>
            <person name="Estrada C.G."/>
            <person name="Geysens S."/>
            <person name="Goldman G."/>
            <person name="de Groot P.W."/>
            <person name="Hansen K."/>
            <person name="Harris S.D."/>
            <person name="Heinekamp T."/>
            <person name="Helmstaedt K."/>
            <person name="Henrissat B."/>
            <person name="Hofmann G."/>
            <person name="Homan T."/>
            <person name="Horio T."/>
            <person name="Horiuchi H."/>
            <person name="James S."/>
            <person name="Jones M."/>
            <person name="Karaffa L."/>
            <person name="Karanyi Z."/>
            <person name="Kato M."/>
            <person name="Keller N."/>
            <person name="Kelly D.E."/>
            <person name="Kiel J.A."/>
            <person name="Kim J.M."/>
            <person name="van der Klei I.J."/>
            <person name="Klis F.M."/>
            <person name="Kovalchuk A."/>
            <person name="Krasevec N."/>
            <person name="Kubicek C.P."/>
            <person name="Liu B."/>
            <person name="Maccabe A."/>
            <person name="Meyer V."/>
            <person name="Mirabito P."/>
            <person name="Miskei M."/>
            <person name="Mos M."/>
            <person name="Mullins J."/>
            <person name="Nelson D.R."/>
            <person name="Nielsen J."/>
            <person name="Oakley B.R."/>
            <person name="Osmani S.A."/>
            <person name="Pakula T."/>
            <person name="Paszewski A."/>
            <person name="Paulsen I."/>
            <person name="Pilsyk S."/>
            <person name="Pocsi I."/>
            <person name="Punt P.J."/>
            <person name="Ram A.F."/>
            <person name="Ren Q."/>
            <person name="Robellet X."/>
            <person name="Robson G."/>
            <person name="Seiboth B."/>
            <person name="van Solingen P."/>
            <person name="Specht T."/>
            <person name="Sun J."/>
            <person name="Taheri-Talesh N."/>
            <person name="Takeshita N."/>
            <person name="Ussery D."/>
            <person name="vanKuyk P.A."/>
            <person name="Visser H."/>
            <person name="van de Vondervoort P.J."/>
            <person name="de Vries R.P."/>
            <person name="Walton J."/>
            <person name="Xiang X."/>
            <person name="Xiong Y."/>
            <person name="Zeng A.P."/>
            <person name="Brandt B.W."/>
            <person name="Cornell M.J."/>
            <person name="van den Hondel C.A."/>
            <person name="Visser J."/>
            <person name="Oliver S.G."/>
            <person name="Turner G."/>
        </authorList>
    </citation>
    <scope>GENOME REANNOTATION</scope>
    <source>
        <strain evidence="2">FGSC A4 / ATCC 38163 / CBS 112.46 / NRRL 194 / M139</strain>
    </source>
</reference>
<dbReference type="GeneID" id="2872941"/>
<dbReference type="HOGENOM" id="CLU_009958_3_0_1"/>
<name>Q5B7G1_EMENI</name>
<reference evidence="2" key="1">
    <citation type="journal article" date="2005" name="Nature">
        <title>Sequencing of Aspergillus nidulans and comparative analysis with A. fumigatus and A. oryzae.</title>
        <authorList>
            <person name="Galagan J.E."/>
            <person name="Calvo S.E."/>
            <person name="Cuomo C."/>
            <person name="Ma L.J."/>
            <person name="Wortman J.R."/>
            <person name="Batzoglou S."/>
            <person name="Lee S.I."/>
            <person name="Basturkmen M."/>
            <person name="Spevak C.C."/>
            <person name="Clutterbuck J."/>
            <person name="Kapitonov V."/>
            <person name="Jurka J."/>
            <person name="Scazzocchio C."/>
            <person name="Farman M."/>
            <person name="Butler J."/>
            <person name="Purcell S."/>
            <person name="Harris S."/>
            <person name="Braus G.H."/>
            <person name="Draht O."/>
            <person name="Busch S."/>
            <person name="D'Enfert C."/>
            <person name="Bouchier C."/>
            <person name="Goldman G.H."/>
            <person name="Bell-Pedersen D."/>
            <person name="Griffiths-Jones S."/>
            <person name="Doonan J.H."/>
            <person name="Yu J."/>
            <person name="Vienken K."/>
            <person name="Pain A."/>
            <person name="Freitag M."/>
            <person name="Selker E.U."/>
            <person name="Archer D.B."/>
            <person name="Penalva M.A."/>
            <person name="Oakley B.R."/>
            <person name="Momany M."/>
            <person name="Tanaka T."/>
            <person name="Kumagai T."/>
            <person name="Asai K."/>
            <person name="Machida M."/>
            <person name="Nierman W.C."/>
            <person name="Denning D.W."/>
            <person name="Caddick M."/>
            <person name="Hynes M."/>
            <person name="Paoletti M."/>
            <person name="Fischer R."/>
            <person name="Miller B."/>
            <person name="Dyer P."/>
            <person name="Sachs M.S."/>
            <person name="Osmani S.A."/>
            <person name="Birren B.W."/>
        </authorList>
    </citation>
    <scope>NUCLEOTIDE SEQUENCE [LARGE SCALE GENOMIC DNA]</scope>
    <source>
        <strain evidence="2">FGSC A4 / ATCC 38163 / CBS 112.46 / NRRL 194 / M139</strain>
    </source>
</reference>
<evidence type="ECO:0000313" key="2">
    <source>
        <dbReference type="Proteomes" id="UP000000560"/>
    </source>
</evidence>
<dbReference type="InParanoid" id="Q5B7G1"/>
<dbReference type="OrthoDB" id="2394218at2759"/>
<dbReference type="OMA" id="FQRLKCA"/>
<keyword evidence="2" id="KW-1185">Reference proteome</keyword>
<dbReference type="STRING" id="227321.Q5B7G1"/>
<dbReference type="Proteomes" id="UP000000560">
    <property type="component" value="Chromosome II"/>
</dbReference>
<dbReference type="KEGG" id="ani:ANIA_03519"/>
<dbReference type="GO" id="GO:0005856">
    <property type="term" value="C:cytoskeleton"/>
    <property type="evidence" value="ECO:0000318"/>
    <property type="project" value="GO_Central"/>
</dbReference>
<dbReference type="eggNOG" id="KOG0101">
    <property type="taxonomic scope" value="Eukaryota"/>
</dbReference>
<protein>
    <submittedName>
        <fullName evidence="1">Uncharacterized protein</fullName>
    </submittedName>
</protein>
<proteinExistence type="predicted"/>
<dbReference type="RefSeq" id="XP_661123.1">
    <property type="nucleotide sequence ID" value="XM_656031.1"/>
</dbReference>
<sequence>MSTWVEERFPDIVVGIDFGMTCTGCVAYTIGPEWGPPKTIQRWPGKLLSELANKVPTSLVYRPDGKTPAEWGFGCDTEDNTSEIKEFFKLHLAPQSASESESTGTSITRKEARRWFQDYISCIYKHVVTHFHGSIPGFEKMRVEFIFSVPTTWKDVRLIEDIRRLIAEAIKAGAPNHWACIGLTEAEAAAVYACHRRYDPGLRLGWRDYGEIAPMDSLIVERLSKVRDELEHTPEHVAWKMLSGRFQRLKCAFGTDVARTPMLSLEVPFLKNSRTDLPVAGIYDGQMSIEWEHIQRSFDKKINEMCELLDRQIQNMETKYPQDRISYLILSGGFGSSPYVRDRLHQRYAVPGVAKHPNVLGLQVLMAEEPQLAVVHGLLLDRIQQLKRGVVMFGSRRSPVSYGIICDLIYDPEKHIGEPVRRDPRDNNLYAIDQIEWLIIQGHTVPHTGISKDFQLKIKPGEEHLPWKVHVVMSTNPPDLLPQSMKGKGAQHVCSLDISTDDVDRKMKNRRWYNMRPRYWRALFEVRVVVGAADLTFQLWSKDQRIRSSQHEPIRVQWMPAAANE</sequence>
<evidence type="ECO:0000313" key="1">
    <source>
        <dbReference type="EMBL" id="CBF75984.1"/>
    </source>
</evidence>
<dbReference type="Gene3D" id="3.30.420.40">
    <property type="match status" value="1"/>
</dbReference>
<dbReference type="PANTHER" id="PTHR42749">
    <property type="entry name" value="CELL SHAPE-DETERMINING PROTEIN MREB"/>
    <property type="match status" value="1"/>
</dbReference>
<dbReference type="AlphaFoldDB" id="Q5B7G1"/>
<dbReference type="CDD" id="cd10170">
    <property type="entry name" value="ASKHA_NBD_HSP70"/>
    <property type="match status" value="1"/>
</dbReference>
<dbReference type="SUPFAM" id="SSF53067">
    <property type="entry name" value="Actin-like ATPase domain"/>
    <property type="match status" value="1"/>
</dbReference>
<accession>C8V4U4</accession>
<dbReference type="EMBL" id="BN001302">
    <property type="protein sequence ID" value="CBF75984.1"/>
    <property type="molecule type" value="Genomic_DNA"/>
</dbReference>
<gene>
    <name evidence="1" type="ORF">ANIA_03519</name>
</gene>
<dbReference type="PANTHER" id="PTHR42749:SF1">
    <property type="entry name" value="CELL SHAPE-DETERMINING PROTEIN MREB"/>
    <property type="match status" value="1"/>
</dbReference>
<organism evidence="1 2">
    <name type="scientific">Emericella nidulans (strain FGSC A4 / ATCC 38163 / CBS 112.46 / NRRL 194 / M139)</name>
    <name type="common">Aspergillus nidulans</name>
    <dbReference type="NCBI Taxonomy" id="227321"/>
    <lineage>
        <taxon>Eukaryota</taxon>
        <taxon>Fungi</taxon>
        <taxon>Dikarya</taxon>
        <taxon>Ascomycota</taxon>
        <taxon>Pezizomycotina</taxon>
        <taxon>Eurotiomycetes</taxon>
        <taxon>Eurotiomycetidae</taxon>
        <taxon>Eurotiales</taxon>
        <taxon>Aspergillaceae</taxon>
        <taxon>Aspergillus</taxon>
        <taxon>Aspergillus subgen. Nidulantes</taxon>
    </lineage>
</organism>
<dbReference type="InterPro" id="IPR043129">
    <property type="entry name" value="ATPase_NBD"/>
</dbReference>